<dbReference type="EMBL" id="FMUS01000002">
    <property type="protein sequence ID" value="SCX90297.1"/>
    <property type="molecule type" value="Genomic_DNA"/>
</dbReference>
<dbReference type="Proteomes" id="UP000198636">
    <property type="component" value="Unassembled WGS sequence"/>
</dbReference>
<proteinExistence type="predicted"/>
<dbReference type="STRING" id="1120976.SAMN03080606_00437"/>
<protein>
    <recommendedName>
        <fullName evidence="3">Lipoprotein</fullName>
    </recommendedName>
</protein>
<name>A0A1G5BJN2_9FIRM</name>
<dbReference type="RefSeq" id="WP_091539457.1">
    <property type="nucleotide sequence ID" value="NZ_FMUS01000002.1"/>
</dbReference>
<reference evidence="1 2" key="1">
    <citation type="submission" date="2016-10" db="EMBL/GenBank/DDBJ databases">
        <authorList>
            <person name="de Groot N.N."/>
        </authorList>
    </citation>
    <scope>NUCLEOTIDE SEQUENCE [LARGE SCALE GENOMIC DNA]</scope>
    <source>
        <strain evidence="1 2">DSM 18978</strain>
    </source>
</reference>
<dbReference type="OrthoDB" id="1956661at2"/>
<accession>A0A1G5BJN2</accession>
<sequence length="171" mass="19709">MLFKIKLPLLLVCFLIMALFITGCGRGEKFDSSLNDDEAIDLEEAIDVKEDDTRLFSFEELKDKLLEATLIELKDTDNQTIGAISDRDDIIELVETLFGYPWQDKFPEENQAYSVIGPINFYFDDKDNIFGLVKENYIYIEGYYFLPNKTQQEALKKVFQQNILHAPVSGT</sequence>
<keyword evidence="2" id="KW-1185">Reference proteome</keyword>
<organism evidence="1 2">
    <name type="scientific">Alkaliphilus peptidifermentans DSM 18978</name>
    <dbReference type="NCBI Taxonomy" id="1120976"/>
    <lineage>
        <taxon>Bacteria</taxon>
        <taxon>Bacillati</taxon>
        <taxon>Bacillota</taxon>
        <taxon>Clostridia</taxon>
        <taxon>Peptostreptococcales</taxon>
        <taxon>Natronincolaceae</taxon>
        <taxon>Alkaliphilus</taxon>
    </lineage>
</organism>
<evidence type="ECO:0008006" key="3">
    <source>
        <dbReference type="Google" id="ProtNLM"/>
    </source>
</evidence>
<gene>
    <name evidence="1" type="ORF">SAMN03080606_00437</name>
</gene>
<evidence type="ECO:0000313" key="1">
    <source>
        <dbReference type="EMBL" id="SCX90297.1"/>
    </source>
</evidence>
<evidence type="ECO:0000313" key="2">
    <source>
        <dbReference type="Proteomes" id="UP000198636"/>
    </source>
</evidence>
<dbReference type="PROSITE" id="PS51257">
    <property type="entry name" value="PROKAR_LIPOPROTEIN"/>
    <property type="match status" value="1"/>
</dbReference>
<dbReference type="AlphaFoldDB" id="A0A1G5BJN2"/>